<dbReference type="PROSITE" id="PS50977">
    <property type="entry name" value="HTH_TETR_2"/>
    <property type="match status" value="1"/>
</dbReference>
<proteinExistence type="predicted"/>
<dbReference type="InterPro" id="IPR001647">
    <property type="entry name" value="HTH_TetR"/>
</dbReference>
<dbReference type="InterPro" id="IPR023772">
    <property type="entry name" value="DNA-bd_HTH_TetR-type_CS"/>
</dbReference>
<dbReference type="InterPro" id="IPR009057">
    <property type="entry name" value="Homeodomain-like_sf"/>
</dbReference>
<reference evidence="4 5" key="1">
    <citation type="submission" date="2019-12" db="EMBL/GenBank/DDBJ databases">
        <title>Complete genome sequence of Mycolicibacterium xenopi str. JCM15661T.</title>
        <authorList>
            <person name="Yoshida M."/>
            <person name="Fukano H."/>
            <person name="Asakura T."/>
            <person name="Hoshino Y."/>
        </authorList>
    </citation>
    <scope>NUCLEOTIDE SEQUENCE [LARGE SCALE GENOMIC DNA]</scope>
    <source>
        <strain evidence="4 5">JCM 15661T</strain>
    </source>
</reference>
<feature type="DNA-binding region" description="H-T-H motif" evidence="2">
    <location>
        <begin position="48"/>
        <end position="67"/>
    </location>
</feature>
<protein>
    <recommendedName>
        <fullName evidence="3">HTH tetR-type domain-containing protein</fullName>
    </recommendedName>
</protein>
<evidence type="ECO:0000313" key="4">
    <source>
        <dbReference type="EMBL" id="BBU21016.1"/>
    </source>
</evidence>
<dbReference type="InterPro" id="IPR050109">
    <property type="entry name" value="HTH-type_TetR-like_transc_reg"/>
</dbReference>
<dbReference type="KEGG" id="mxe:MYXE_08050"/>
<dbReference type="PANTHER" id="PTHR30055:SF226">
    <property type="entry name" value="HTH-TYPE TRANSCRIPTIONAL REGULATOR PKSA"/>
    <property type="match status" value="1"/>
</dbReference>
<dbReference type="PANTHER" id="PTHR30055">
    <property type="entry name" value="HTH-TYPE TRANSCRIPTIONAL REGULATOR RUTR"/>
    <property type="match status" value="1"/>
</dbReference>
<evidence type="ECO:0000259" key="3">
    <source>
        <dbReference type="PROSITE" id="PS50977"/>
    </source>
</evidence>
<dbReference type="Pfam" id="PF00440">
    <property type="entry name" value="TetR_N"/>
    <property type="match status" value="1"/>
</dbReference>
<dbReference type="RefSeq" id="WP_415624458.1">
    <property type="nucleotide sequence ID" value="NZ_AP022314.1"/>
</dbReference>
<organism evidence="4 5">
    <name type="scientific">Mycobacterium xenopi</name>
    <dbReference type="NCBI Taxonomy" id="1789"/>
    <lineage>
        <taxon>Bacteria</taxon>
        <taxon>Bacillati</taxon>
        <taxon>Actinomycetota</taxon>
        <taxon>Actinomycetes</taxon>
        <taxon>Mycobacteriales</taxon>
        <taxon>Mycobacteriaceae</taxon>
        <taxon>Mycobacterium</taxon>
    </lineage>
</organism>
<evidence type="ECO:0000256" key="2">
    <source>
        <dbReference type="PROSITE-ProRule" id="PRU00335"/>
    </source>
</evidence>
<feature type="domain" description="HTH tetR-type" evidence="3">
    <location>
        <begin position="25"/>
        <end position="85"/>
    </location>
</feature>
<dbReference type="AlphaFoldDB" id="A0AAD1GXE5"/>
<dbReference type="EMBL" id="AP022314">
    <property type="protein sequence ID" value="BBU21016.1"/>
    <property type="molecule type" value="Genomic_DNA"/>
</dbReference>
<accession>A0AAD1GXE5</accession>
<dbReference type="SUPFAM" id="SSF46689">
    <property type="entry name" value="Homeodomain-like"/>
    <property type="match status" value="1"/>
</dbReference>
<dbReference type="Gene3D" id="1.10.10.60">
    <property type="entry name" value="Homeodomain-like"/>
    <property type="match status" value="1"/>
</dbReference>
<dbReference type="GO" id="GO:0000976">
    <property type="term" value="F:transcription cis-regulatory region binding"/>
    <property type="evidence" value="ECO:0007669"/>
    <property type="project" value="TreeGrafter"/>
</dbReference>
<dbReference type="PRINTS" id="PR00455">
    <property type="entry name" value="HTHTETR"/>
</dbReference>
<keyword evidence="1 2" id="KW-0238">DNA-binding</keyword>
<dbReference type="Gene3D" id="1.10.357.10">
    <property type="entry name" value="Tetracycline Repressor, domain 2"/>
    <property type="match status" value="1"/>
</dbReference>
<evidence type="ECO:0000313" key="5">
    <source>
        <dbReference type="Proteomes" id="UP000464624"/>
    </source>
</evidence>
<sequence length="221" mass="24696">MTDPSWLSLMAPNAFAPAAKLRKSDRTRQAILEGARIAFARKGFSGVTIQDIADLAQVTRANFYYYFHDKRQLFIELGTATYREALGVVEAFGELGDAPGKDAIRDWVARYFAYLDRNGAFVIRSAEDSPDDRNFRASRARSHRRTAQALGDRIAKLSTTPPEVDSPALGLAIMAMLERSWLMTQHNEIPTISRDTVVAAVAELISRLADSDKEPRCHYQT</sequence>
<dbReference type="Proteomes" id="UP000464624">
    <property type="component" value="Chromosome"/>
</dbReference>
<evidence type="ECO:0000256" key="1">
    <source>
        <dbReference type="ARBA" id="ARBA00023125"/>
    </source>
</evidence>
<name>A0AAD1GXE5_MYCXE</name>
<dbReference type="GO" id="GO:0003700">
    <property type="term" value="F:DNA-binding transcription factor activity"/>
    <property type="evidence" value="ECO:0007669"/>
    <property type="project" value="TreeGrafter"/>
</dbReference>
<dbReference type="PROSITE" id="PS01081">
    <property type="entry name" value="HTH_TETR_1"/>
    <property type="match status" value="1"/>
</dbReference>
<gene>
    <name evidence="4" type="ORF">MYXE_08050</name>
</gene>